<dbReference type="PROSITE" id="PS50948">
    <property type="entry name" value="PAN"/>
    <property type="match status" value="1"/>
</dbReference>
<evidence type="ECO:0000313" key="2">
    <source>
        <dbReference type="EMBL" id="KAK0597367.1"/>
    </source>
</evidence>
<gene>
    <name evidence="2" type="ORF">LWI29_024563</name>
</gene>
<evidence type="ECO:0000313" key="3">
    <source>
        <dbReference type="Proteomes" id="UP001168877"/>
    </source>
</evidence>
<proteinExistence type="predicted"/>
<protein>
    <recommendedName>
        <fullName evidence="1">Apple domain-containing protein</fullName>
    </recommendedName>
</protein>
<name>A0AA39SNK6_ACESA</name>
<accession>A0AA39SNK6</accession>
<feature type="domain" description="Apple" evidence="1">
    <location>
        <begin position="101"/>
        <end position="182"/>
    </location>
</feature>
<dbReference type="Pfam" id="PF08276">
    <property type="entry name" value="PAN_2"/>
    <property type="match status" value="1"/>
</dbReference>
<reference evidence="2" key="2">
    <citation type="submission" date="2023-06" db="EMBL/GenBank/DDBJ databases">
        <authorList>
            <person name="Swenson N.G."/>
            <person name="Wegrzyn J.L."/>
            <person name="Mcevoy S.L."/>
        </authorList>
    </citation>
    <scope>NUCLEOTIDE SEQUENCE</scope>
    <source>
        <strain evidence="2">NS2018</strain>
        <tissue evidence="2">Leaf</tissue>
    </source>
</reference>
<evidence type="ECO:0000259" key="1">
    <source>
        <dbReference type="PROSITE" id="PS50948"/>
    </source>
</evidence>
<dbReference type="AlphaFoldDB" id="A0AA39SNK6"/>
<sequence length="190" mass="21695">MDPNVTSQLMVSCRGQVDQTSGDLLNGKFKSWNINGYKFSYFSNEQEKYFNYSVREDVTSFPMLQIDWNSSLMDDRGQSLASCSVFNQYRVSDEYKRPRKCNSSSSYLVPKSGFMSGDGIKFRESDNMTLADCRQKCYKDCSCVAYAATNRANDTGCEIWSRGTMFKESNDDNSRDIYMEFIPPGKCKSA</sequence>
<organism evidence="2 3">
    <name type="scientific">Acer saccharum</name>
    <name type="common">Sugar maple</name>
    <dbReference type="NCBI Taxonomy" id="4024"/>
    <lineage>
        <taxon>Eukaryota</taxon>
        <taxon>Viridiplantae</taxon>
        <taxon>Streptophyta</taxon>
        <taxon>Embryophyta</taxon>
        <taxon>Tracheophyta</taxon>
        <taxon>Spermatophyta</taxon>
        <taxon>Magnoliopsida</taxon>
        <taxon>eudicotyledons</taxon>
        <taxon>Gunneridae</taxon>
        <taxon>Pentapetalae</taxon>
        <taxon>rosids</taxon>
        <taxon>malvids</taxon>
        <taxon>Sapindales</taxon>
        <taxon>Sapindaceae</taxon>
        <taxon>Hippocastanoideae</taxon>
        <taxon>Acereae</taxon>
        <taxon>Acer</taxon>
    </lineage>
</organism>
<comment type="caution">
    <text evidence="2">The sequence shown here is derived from an EMBL/GenBank/DDBJ whole genome shotgun (WGS) entry which is preliminary data.</text>
</comment>
<dbReference type="InterPro" id="IPR003609">
    <property type="entry name" value="Pan_app"/>
</dbReference>
<dbReference type="EMBL" id="JAUESC010000004">
    <property type="protein sequence ID" value="KAK0597367.1"/>
    <property type="molecule type" value="Genomic_DNA"/>
</dbReference>
<reference evidence="2" key="1">
    <citation type="journal article" date="2022" name="Plant J.">
        <title>Strategies of tolerance reflected in two North American maple genomes.</title>
        <authorList>
            <person name="McEvoy S.L."/>
            <person name="Sezen U.U."/>
            <person name="Trouern-Trend A."/>
            <person name="McMahon S.M."/>
            <person name="Schaberg P.G."/>
            <person name="Yang J."/>
            <person name="Wegrzyn J.L."/>
            <person name="Swenson N.G."/>
        </authorList>
    </citation>
    <scope>NUCLEOTIDE SEQUENCE</scope>
    <source>
        <strain evidence="2">NS2018</strain>
    </source>
</reference>
<dbReference type="Proteomes" id="UP001168877">
    <property type="component" value="Unassembled WGS sequence"/>
</dbReference>
<keyword evidence="3" id="KW-1185">Reference proteome</keyword>